<dbReference type="STRING" id="649761.HMPREF0973_01140"/>
<proteinExistence type="predicted"/>
<dbReference type="Proteomes" id="UP000003327">
    <property type="component" value="Unassembled WGS sequence"/>
</dbReference>
<accession>C9MNF3</accession>
<dbReference type="HOGENOM" id="CLU_3064880_0_0_10"/>
<reference evidence="2 3" key="1">
    <citation type="submission" date="2009-09" db="EMBL/GenBank/DDBJ databases">
        <authorList>
            <person name="Weinstock G."/>
            <person name="Sodergren E."/>
            <person name="Clifton S."/>
            <person name="Fulton L."/>
            <person name="Fulton B."/>
            <person name="Courtney L."/>
            <person name="Fronick C."/>
            <person name="Harrison M."/>
            <person name="Strong C."/>
            <person name="Farmer C."/>
            <person name="Delahaunty K."/>
            <person name="Markovic C."/>
            <person name="Hall O."/>
            <person name="Minx P."/>
            <person name="Tomlinson C."/>
            <person name="Mitreva M."/>
            <person name="Nelson J."/>
            <person name="Hou S."/>
            <person name="Wollam A."/>
            <person name="Pepin K.H."/>
            <person name="Johnson M."/>
            <person name="Bhonagiri V."/>
            <person name="Nash W.E."/>
            <person name="Warren W."/>
            <person name="Chinwalla A."/>
            <person name="Mardis E.R."/>
            <person name="Wilson R.K."/>
        </authorList>
    </citation>
    <scope>NUCLEOTIDE SEQUENCE [LARGE SCALE GENOMIC DNA]</scope>
    <source>
        <strain evidence="2 3">F0319</strain>
    </source>
</reference>
<feature type="region of interest" description="Disordered" evidence="1">
    <location>
        <begin position="1"/>
        <end position="42"/>
    </location>
</feature>
<sequence>MNNPRGLPFNRRESLTPASEKPHLNPTTASPPPPLRMERGVDSIICIRRRRYK</sequence>
<gene>
    <name evidence="2" type="ORF">HMPREF0973_01140</name>
</gene>
<evidence type="ECO:0000313" key="3">
    <source>
        <dbReference type="Proteomes" id="UP000003327"/>
    </source>
</evidence>
<comment type="caution">
    <text evidence="2">The sequence shown here is derived from an EMBL/GenBank/DDBJ whole genome shotgun (WGS) entry which is preliminary data.</text>
</comment>
<dbReference type="EMBL" id="ACVA01000030">
    <property type="protein sequence ID" value="EEX18965.1"/>
    <property type="molecule type" value="Genomic_DNA"/>
</dbReference>
<dbReference type="AlphaFoldDB" id="C9MNF3"/>
<name>C9MNF3_9BACT</name>
<evidence type="ECO:0000256" key="1">
    <source>
        <dbReference type="SAM" id="MobiDB-lite"/>
    </source>
</evidence>
<protein>
    <submittedName>
        <fullName evidence="2">Uncharacterized protein</fullName>
    </submittedName>
</protein>
<organism evidence="2 3">
    <name type="scientific">Prevotella veroralis F0319</name>
    <dbReference type="NCBI Taxonomy" id="649761"/>
    <lineage>
        <taxon>Bacteria</taxon>
        <taxon>Pseudomonadati</taxon>
        <taxon>Bacteroidota</taxon>
        <taxon>Bacteroidia</taxon>
        <taxon>Bacteroidales</taxon>
        <taxon>Prevotellaceae</taxon>
        <taxon>Prevotella</taxon>
    </lineage>
</organism>
<keyword evidence="3" id="KW-1185">Reference proteome</keyword>
<evidence type="ECO:0000313" key="2">
    <source>
        <dbReference type="EMBL" id="EEX18965.1"/>
    </source>
</evidence>